<dbReference type="InterPro" id="IPR011044">
    <property type="entry name" value="Quino_amine_DH_bsu"/>
</dbReference>
<dbReference type="AlphaFoldDB" id="A0AAD7ZBS8"/>
<dbReference type="GO" id="GO:0005576">
    <property type="term" value="C:extracellular region"/>
    <property type="evidence" value="ECO:0007669"/>
    <property type="project" value="UniProtKB-SubCell"/>
</dbReference>
<evidence type="ECO:0000313" key="4">
    <source>
        <dbReference type="EMBL" id="KAJ9577611.1"/>
    </source>
</evidence>
<comment type="caution">
    <text evidence="4">The sequence shown here is derived from an EMBL/GenBank/DDBJ whole genome shotgun (WGS) entry which is preliminary data.</text>
</comment>
<dbReference type="Proteomes" id="UP001233999">
    <property type="component" value="Unassembled WGS sequence"/>
</dbReference>
<dbReference type="InterPro" id="IPR017996">
    <property type="entry name" value="MRJP/yellow-related"/>
</dbReference>
<evidence type="ECO:0000256" key="2">
    <source>
        <dbReference type="ARBA" id="ARBA00009127"/>
    </source>
</evidence>
<comment type="similarity">
    <text evidence="2">Belongs to the major royal jelly protein family.</text>
</comment>
<sequence length="344" mass="39459">MQVIFYIIYLAIVNTPIFCWDLSSFAPNDSPIGQVVVWRNRAFISLPRYKPGSVKATLIETLWPDNTYYSQISRRKILSQAVTTLNRAYPRGNLTLQKEGHCQSLQNVTALDVDSMRGWLWVIDSGNAICWPKVVVYDLRSNEELWRTDLETLNTTVLISIAADPVVGTCGPRAYVGARNIAFLIVIERNRWWPVYLDVIKLKSELTPDPVVESIVLSRREPLLYLTAPDTDLMFSFNLSAIRSLPCPSKNVVIRQPVSFLGYKLGPSRGLVMDLWSGLHYFLPRDYATVRWDTRRPLSAESHSVLLQSYKRLPEVTNMFVDPQWQVWAVVGHNCIRIQKYSFM</sequence>
<accession>A0AAD7ZBS8</accession>
<dbReference type="EMBL" id="JASPKZ010009352">
    <property type="protein sequence ID" value="KAJ9577611.1"/>
    <property type="molecule type" value="Genomic_DNA"/>
</dbReference>
<gene>
    <name evidence="4" type="ORF">L9F63_005798</name>
</gene>
<name>A0AAD7ZBS8_DIPPU</name>
<evidence type="ECO:0000256" key="3">
    <source>
        <dbReference type="ARBA" id="ARBA00022525"/>
    </source>
</evidence>
<protein>
    <recommendedName>
        <fullName evidence="6">Bee-milk protein</fullName>
    </recommendedName>
</protein>
<reference evidence="4" key="1">
    <citation type="journal article" date="2023" name="IScience">
        <title>Live-bearing cockroach genome reveals convergent evolutionary mechanisms linked to viviparity in insects and beyond.</title>
        <authorList>
            <person name="Fouks B."/>
            <person name="Harrison M.C."/>
            <person name="Mikhailova A.A."/>
            <person name="Marchal E."/>
            <person name="English S."/>
            <person name="Carruthers M."/>
            <person name="Jennings E.C."/>
            <person name="Chiamaka E.L."/>
            <person name="Frigard R.A."/>
            <person name="Pippel M."/>
            <person name="Attardo G.M."/>
            <person name="Benoit J.B."/>
            <person name="Bornberg-Bauer E."/>
            <person name="Tobe S.S."/>
        </authorList>
    </citation>
    <scope>NUCLEOTIDE SEQUENCE</scope>
    <source>
        <strain evidence="4">Stay&amp;Tobe</strain>
    </source>
</reference>
<evidence type="ECO:0008006" key="6">
    <source>
        <dbReference type="Google" id="ProtNLM"/>
    </source>
</evidence>
<dbReference type="Gene3D" id="2.120.10.30">
    <property type="entry name" value="TolB, C-terminal domain"/>
    <property type="match status" value="1"/>
</dbReference>
<evidence type="ECO:0000256" key="1">
    <source>
        <dbReference type="ARBA" id="ARBA00004613"/>
    </source>
</evidence>
<organism evidence="4 5">
    <name type="scientific">Diploptera punctata</name>
    <name type="common">Pacific beetle cockroach</name>
    <dbReference type="NCBI Taxonomy" id="6984"/>
    <lineage>
        <taxon>Eukaryota</taxon>
        <taxon>Metazoa</taxon>
        <taxon>Ecdysozoa</taxon>
        <taxon>Arthropoda</taxon>
        <taxon>Hexapoda</taxon>
        <taxon>Insecta</taxon>
        <taxon>Pterygota</taxon>
        <taxon>Neoptera</taxon>
        <taxon>Polyneoptera</taxon>
        <taxon>Dictyoptera</taxon>
        <taxon>Blattodea</taxon>
        <taxon>Blaberoidea</taxon>
        <taxon>Blaberidae</taxon>
        <taxon>Diplopterinae</taxon>
        <taxon>Diploptera</taxon>
    </lineage>
</organism>
<dbReference type="SUPFAM" id="SSF50969">
    <property type="entry name" value="YVTN repeat-like/Quinoprotein amine dehydrogenase"/>
    <property type="match status" value="1"/>
</dbReference>
<evidence type="ECO:0000313" key="5">
    <source>
        <dbReference type="Proteomes" id="UP001233999"/>
    </source>
</evidence>
<keyword evidence="5" id="KW-1185">Reference proteome</keyword>
<reference evidence="4" key="2">
    <citation type="submission" date="2023-05" db="EMBL/GenBank/DDBJ databases">
        <authorList>
            <person name="Fouks B."/>
        </authorList>
    </citation>
    <scope>NUCLEOTIDE SEQUENCE</scope>
    <source>
        <strain evidence="4">Stay&amp;Tobe</strain>
        <tissue evidence="4">Testes</tissue>
    </source>
</reference>
<dbReference type="InterPro" id="IPR011042">
    <property type="entry name" value="6-blade_b-propeller_TolB-like"/>
</dbReference>
<keyword evidence="3" id="KW-0964">Secreted</keyword>
<dbReference type="Pfam" id="PF03022">
    <property type="entry name" value="MRJP"/>
    <property type="match status" value="1"/>
</dbReference>
<comment type="subcellular location">
    <subcellularLocation>
        <location evidence="1">Secreted</location>
    </subcellularLocation>
</comment>
<proteinExistence type="inferred from homology"/>